<gene>
    <name evidence="1" type="ORF">MUN80_17375</name>
</gene>
<organism evidence="1 2">
    <name type="scientific">Hymenobacter cellulosivorans</name>
    <dbReference type="NCBI Taxonomy" id="2932249"/>
    <lineage>
        <taxon>Bacteria</taxon>
        <taxon>Pseudomonadati</taxon>
        <taxon>Bacteroidota</taxon>
        <taxon>Cytophagia</taxon>
        <taxon>Cytophagales</taxon>
        <taxon>Hymenobacteraceae</taxon>
        <taxon>Hymenobacter</taxon>
    </lineage>
</organism>
<name>A0ABY4F692_9BACT</name>
<keyword evidence="2" id="KW-1185">Reference proteome</keyword>
<dbReference type="RefSeq" id="WP_244714737.1">
    <property type="nucleotide sequence ID" value="NZ_CP095049.1"/>
</dbReference>
<evidence type="ECO:0000313" key="2">
    <source>
        <dbReference type="Proteomes" id="UP000831785"/>
    </source>
</evidence>
<reference evidence="1 2" key="1">
    <citation type="submission" date="2022-04" db="EMBL/GenBank/DDBJ databases">
        <title>Hymenobacter sp. isolated from the air.</title>
        <authorList>
            <person name="Won M."/>
            <person name="Lee C.-M."/>
            <person name="Woen H.-Y."/>
            <person name="Kwon S.-W."/>
        </authorList>
    </citation>
    <scope>NUCLEOTIDE SEQUENCE [LARGE SCALE GENOMIC DNA]</scope>
    <source>
        <strain evidence="2">5116 S-27</strain>
    </source>
</reference>
<dbReference type="EMBL" id="CP095049">
    <property type="protein sequence ID" value="UOQ51527.1"/>
    <property type="molecule type" value="Genomic_DNA"/>
</dbReference>
<dbReference type="Proteomes" id="UP000831785">
    <property type="component" value="Chromosome"/>
</dbReference>
<accession>A0ABY4F692</accession>
<sequence>MSEPGKRSVSFLEFEKVIQELPGQQAWRSNAGSGTGSIFTMEFKAALQSDVPQSEFSLMVYCAWRIVEPGRVLCTWQEDADSSLAPALKKLEGVPVTSAVLTEWGDLTVGFANGSSLHIWNDAPFKDDDSWFIGYSGLGYYSVATPNTFFYEPEVY</sequence>
<proteinExistence type="predicted"/>
<protein>
    <submittedName>
        <fullName evidence="1">Uncharacterized protein</fullName>
    </submittedName>
</protein>
<evidence type="ECO:0000313" key="1">
    <source>
        <dbReference type="EMBL" id="UOQ51527.1"/>
    </source>
</evidence>